<name>A0ABV1VYV6_9ACTN</name>
<reference evidence="1 2" key="1">
    <citation type="submission" date="2024-06" db="EMBL/GenBank/DDBJ databases">
        <title>The Natural Products Discovery Center: Release of the First 8490 Sequenced Strains for Exploring Actinobacteria Biosynthetic Diversity.</title>
        <authorList>
            <person name="Kalkreuter E."/>
            <person name="Kautsar S.A."/>
            <person name="Yang D."/>
            <person name="Bader C.D."/>
            <person name="Teijaro C.N."/>
            <person name="Fluegel L."/>
            <person name="Davis C.M."/>
            <person name="Simpson J.R."/>
            <person name="Lauterbach L."/>
            <person name="Steele A.D."/>
            <person name="Gui C."/>
            <person name="Meng S."/>
            <person name="Li G."/>
            <person name="Viehrig K."/>
            <person name="Ye F."/>
            <person name="Su P."/>
            <person name="Kiefer A.F."/>
            <person name="Nichols A."/>
            <person name="Cepeda A.J."/>
            <person name="Yan W."/>
            <person name="Fan B."/>
            <person name="Jiang Y."/>
            <person name="Adhikari A."/>
            <person name="Zheng C.-J."/>
            <person name="Schuster L."/>
            <person name="Cowan T.M."/>
            <person name="Smanski M.J."/>
            <person name="Chevrette M.G."/>
            <person name="De Carvalho L.P.S."/>
            <person name="Shen B."/>
        </authorList>
    </citation>
    <scope>NUCLEOTIDE SEQUENCE [LARGE SCALE GENOMIC DNA]</scope>
    <source>
        <strain evidence="1 2">NPDC000634</strain>
    </source>
</reference>
<accession>A0ABV1VYV6</accession>
<evidence type="ECO:0000313" key="2">
    <source>
        <dbReference type="Proteomes" id="UP001458415"/>
    </source>
</evidence>
<dbReference type="EMBL" id="JBEPCU010000094">
    <property type="protein sequence ID" value="MER6977121.1"/>
    <property type="molecule type" value="Genomic_DNA"/>
</dbReference>
<comment type="caution">
    <text evidence="1">The sequence shown here is derived from an EMBL/GenBank/DDBJ whole genome shotgun (WGS) entry which is preliminary data.</text>
</comment>
<keyword evidence="2" id="KW-1185">Reference proteome</keyword>
<proteinExistence type="predicted"/>
<sequence>MTATTTEAREFIIVGQDQGTGYTLWDIAPAPTDPARRAAALEEIGVEAADAFGSVNTEFGTTAREAPDKFLAGLREQSGLDDYGLTADN</sequence>
<dbReference type="Proteomes" id="UP001458415">
    <property type="component" value="Unassembled WGS sequence"/>
</dbReference>
<gene>
    <name evidence="1" type="ORF">ABT317_08845</name>
</gene>
<evidence type="ECO:0000313" key="1">
    <source>
        <dbReference type="EMBL" id="MER6977121.1"/>
    </source>
</evidence>
<organism evidence="1 2">
    <name type="scientific">Streptomyces carpinensis</name>
    <dbReference type="NCBI Taxonomy" id="66369"/>
    <lineage>
        <taxon>Bacteria</taxon>
        <taxon>Bacillati</taxon>
        <taxon>Actinomycetota</taxon>
        <taxon>Actinomycetes</taxon>
        <taxon>Kitasatosporales</taxon>
        <taxon>Streptomycetaceae</taxon>
        <taxon>Streptomyces</taxon>
    </lineage>
</organism>
<protein>
    <submittedName>
        <fullName evidence="1">Uncharacterized protein</fullName>
    </submittedName>
</protein>